<evidence type="ECO:0000313" key="2">
    <source>
        <dbReference type="Proteomes" id="UP001296706"/>
    </source>
</evidence>
<sequence length="117" mass="12471">MIAPRPGPHHGQLDAAVESLTLQVDRDTVLQARAALLGEALRLKDVLRMGTIDVAVGHCGGDPVSGDAAPAFNERITALVAQCHQYTEQLEAAGQKLGEIARSYGFTEDEITRSFSS</sequence>
<comment type="caution">
    <text evidence="1">The sequence shown here is derived from an EMBL/GenBank/DDBJ whole genome shotgun (WGS) entry which is preliminary data.</text>
</comment>
<reference evidence="1 2" key="1">
    <citation type="submission" date="2020-04" db="EMBL/GenBank/DDBJ databases">
        <authorList>
            <person name="Klaysubun C."/>
            <person name="Duangmal K."/>
            <person name="Lipun K."/>
        </authorList>
    </citation>
    <scope>NUCLEOTIDE SEQUENCE [LARGE SCALE GENOMIC DNA]</scope>
    <source>
        <strain evidence="1 2">JCM 11839</strain>
    </source>
</reference>
<evidence type="ECO:0000313" key="1">
    <source>
        <dbReference type="EMBL" id="NMH81205.1"/>
    </source>
</evidence>
<dbReference type="Gene3D" id="1.10.287.1060">
    <property type="entry name" value="ESAT-6-like"/>
    <property type="match status" value="1"/>
</dbReference>
<protein>
    <recommendedName>
        <fullName evidence="3">PE family protein</fullName>
    </recommendedName>
</protein>
<accession>A0ABX1RPD4</accession>
<dbReference type="RefSeq" id="WP_169399246.1">
    <property type="nucleotide sequence ID" value="NZ_BAAAJH010000006.1"/>
</dbReference>
<dbReference type="EMBL" id="JAAXKY010000135">
    <property type="protein sequence ID" value="NMH81205.1"/>
    <property type="molecule type" value="Genomic_DNA"/>
</dbReference>
<name>A0ABX1RPD4_9PSEU</name>
<keyword evidence="2" id="KW-1185">Reference proteome</keyword>
<gene>
    <name evidence="1" type="ORF">HF577_29440</name>
</gene>
<dbReference type="Proteomes" id="UP001296706">
    <property type="component" value="Unassembled WGS sequence"/>
</dbReference>
<dbReference type="InterPro" id="IPR036689">
    <property type="entry name" value="ESAT-6-like_sf"/>
</dbReference>
<proteinExistence type="predicted"/>
<organism evidence="1 2">
    <name type="scientific">Pseudonocardia xinjiangensis</name>
    <dbReference type="NCBI Taxonomy" id="75289"/>
    <lineage>
        <taxon>Bacteria</taxon>
        <taxon>Bacillati</taxon>
        <taxon>Actinomycetota</taxon>
        <taxon>Actinomycetes</taxon>
        <taxon>Pseudonocardiales</taxon>
        <taxon>Pseudonocardiaceae</taxon>
        <taxon>Pseudonocardia</taxon>
    </lineage>
</organism>
<dbReference type="SUPFAM" id="SSF140453">
    <property type="entry name" value="EsxAB dimer-like"/>
    <property type="match status" value="1"/>
</dbReference>
<evidence type="ECO:0008006" key="3">
    <source>
        <dbReference type="Google" id="ProtNLM"/>
    </source>
</evidence>